<reference evidence="4 5" key="1">
    <citation type="submission" date="2017-12" db="EMBL/GenBank/DDBJ databases">
        <title>Genome Sequence of a Multidrug-Resistant Candida haemulonii Isolate from a Patient with Chronic Leg Ulcers in Israel.</title>
        <authorList>
            <person name="Chow N.A."/>
            <person name="Gade L."/>
            <person name="Batra D."/>
            <person name="Rowe L.A."/>
            <person name="Ben-Ami R."/>
            <person name="Loparev V.N."/>
            <person name="Litvintseva A.P."/>
        </authorList>
    </citation>
    <scope>NUCLEOTIDE SEQUENCE [LARGE SCALE GENOMIC DNA]</scope>
    <source>
        <strain evidence="4 5">B11899</strain>
    </source>
</reference>
<dbReference type="GO" id="GO:0019878">
    <property type="term" value="P:lysine biosynthetic process via aminoadipic acid"/>
    <property type="evidence" value="ECO:0007669"/>
    <property type="project" value="TreeGrafter"/>
</dbReference>
<dbReference type="Gene3D" id="3.90.470.20">
    <property type="entry name" value="4'-phosphopantetheinyl transferase domain"/>
    <property type="match status" value="2"/>
</dbReference>
<dbReference type="GO" id="GO:0005829">
    <property type="term" value="C:cytosol"/>
    <property type="evidence" value="ECO:0007669"/>
    <property type="project" value="TreeGrafter"/>
</dbReference>
<accession>A0A2V1B0T3</accession>
<dbReference type="InterPro" id="IPR050559">
    <property type="entry name" value="P-Pant_transferase_sf"/>
</dbReference>
<evidence type="ECO:0000313" key="4">
    <source>
        <dbReference type="EMBL" id="PVH22751.1"/>
    </source>
</evidence>
<evidence type="ECO:0000256" key="1">
    <source>
        <dbReference type="ARBA" id="ARBA00013172"/>
    </source>
</evidence>
<organism evidence="4 5">
    <name type="scientific">Candidozyma haemuli</name>
    <dbReference type="NCBI Taxonomy" id="45357"/>
    <lineage>
        <taxon>Eukaryota</taxon>
        <taxon>Fungi</taxon>
        <taxon>Dikarya</taxon>
        <taxon>Ascomycota</taxon>
        <taxon>Saccharomycotina</taxon>
        <taxon>Pichiomycetes</taxon>
        <taxon>Metschnikowiaceae</taxon>
        <taxon>Candidozyma</taxon>
    </lineage>
</organism>
<dbReference type="Proteomes" id="UP000244309">
    <property type="component" value="Unassembled WGS sequence"/>
</dbReference>
<sequence length="293" mass="32857">MTILHQWDHNEHRNVLFTCSRSEEKLSAFLNDDYNFEGCLRLLSLTDQVKVRNVKHNKKHALLSRLFMKIVLNSVLAKLSDGSKPGIWDDIDFEFSEHGKPQLPGSPFAFNNSNSNDLACIAISLDSEAVGIDLSHEEQDSISSTGFMDEFAGIFSDSEATQLQAIEDRDKAYVAFNHLWTLKEAFTKYLGTGLNIDLSSFSFGLASLPTERHLPKEIANPFTLYPINWVESSIDYSKVDHDLLKSKSQLHCYSATLKSSGKLPVIASIISDRPGNAIGIHIDFYEILKKEVA</sequence>
<evidence type="ECO:0000259" key="3">
    <source>
        <dbReference type="Pfam" id="PF01648"/>
    </source>
</evidence>
<dbReference type="GO" id="GO:0000287">
    <property type="term" value="F:magnesium ion binding"/>
    <property type="evidence" value="ECO:0007669"/>
    <property type="project" value="InterPro"/>
</dbReference>
<dbReference type="EC" id="2.7.8.7" evidence="1"/>
<dbReference type="PANTHER" id="PTHR12215:SF10">
    <property type="entry name" value="L-AMINOADIPATE-SEMIALDEHYDE DEHYDROGENASE-PHOSPHOPANTETHEINYL TRANSFERASE"/>
    <property type="match status" value="1"/>
</dbReference>
<keyword evidence="5" id="KW-1185">Reference proteome</keyword>
<dbReference type="GO" id="GO:0008897">
    <property type="term" value="F:holo-[acyl-carrier-protein] synthase activity"/>
    <property type="evidence" value="ECO:0007669"/>
    <property type="project" value="UniProtKB-EC"/>
</dbReference>
<protein>
    <recommendedName>
        <fullName evidence="1">holo-[acyl-carrier-protein] synthase</fullName>
        <ecNumber evidence="1">2.7.8.7</ecNumber>
    </recommendedName>
</protein>
<dbReference type="InterPro" id="IPR037143">
    <property type="entry name" value="4-PPantetheinyl_Trfase_dom_sf"/>
</dbReference>
<feature type="domain" description="4'-phosphopantetheinyl transferase" evidence="3">
    <location>
        <begin position="129"/>
        <end position="205"/>
    </location>
</feature>
<dbReference type="AlphaFoldDB" id="A0A2V1B0T3"/>
<dbReference type="Pfam" id="PF01648">
    <property type="entry name" value="ACPS"/>
    <property type="match status" value="1"/>
</dbReference>
<dbReference type="STRING" id="45357.A0A2V1B0T3"/>
<dbReference type="VEuPathDB" id="FungiDB:CXQ85_002470"/>
<dbReference type="GeneID" id="37007801"/>
<keyword evidence="2" id="KW-0808">Transferase</keyword>
<proteinExistence type="predicted"/>
<dbReference type="SUPFAM" id="SSF56214">
    <property type="entry name" value="4'-phosphopantetheinyl transferase"/>
    <property type="match status" value="2"/>
</dbReference>
<evidence type="ECO:0000313" key="5">
    <source>
        <dbReference type="Proteomes" id="UP000244309"/>
    </source>
</evidence>
<dbReference type="EMBL" id="PKFO01000010">
    <property type="protein sequence ID" value="PVH22751.1"/>
    <property type="molecule type" value="Genomic_DNA"/>
</dbReference>
<gene>
    <name evidence="4" type="ORF">CXQ85_002470</name>
</gene>
<dbReference type="InterPro" id="IPR008278">
    <property type="entry name" value="4-PPantetheinyl_Trfase_dom"/>
</dbReference>
<evidence type="ECO:0000256" key="2">
    <source>
        <dbReference type="ARBA" id="ARBA00022679"/>
    </source>
</evidence>
<name>A0A2V1B0T3_9ASCO</name>
<dbReference type="RefSeq" id="XP_025343691.1">
    <property type="nucleotide sequence ID" value="XM_025486141.1"/>
</dbReference>
<dbReference type="OrthoDB" id="26719at2759"/>
<comment type="caution">
    <text evidence="4">The sequence shown here is derived from an EMBL/GenBank/DDBJ whole genome shotgun (WGS) entry which is preliminary data.</text>
</comment>
<dbReference type="PANTHER" id="PTHR12215">
    <property type="entry name" value="PHOSPHOPANTETHEINE TRANSFERASE"/>
    <property type="match status" value="1"/>
</dbReference>